<name>A0A1I7RT21_BURXY</name>
<evidence type="ECO:0000256" key="2">
    <source>
        <dbReference type="SAM" id="Phobius"/>
    </source>
</evidence>
<evidence type="ECO:0000313" key="4">
    <source>
        <dbReference type="Proteomes" id="UP000095284"/>
    </source>
</evidence>
<sequence length="274" mass="29270">MAMEPIVQLGGKYKEELSATFEGLRQRSSVSVAAAQEQLQLLQQQAEQLKQSSPEALVGTLQDLSPVEVPTPKLLDTFGWLTVMEVTKTVVSVLTSYLLAPFIGLFFESLTAIVLAYGVVPALLYRQLTATESDTEHRFYLLSAAAAEGLLVGFIINNRYLAASQPIAAVTPLFIALVAQLGEGKFPSRQAFLGATLGSGVLAHLALSILFGSLSFPGFLLSALYAGVGFASIQLLLKDSQAPSYKYQFIYFIGAILSQGIVFGIFGGAPPAQN</sequence>
<dbReference type="Proteomes" id="UP000095284">
    <property type="component" value="Unplaced"/>
</dbReference>
<organism evidence="4 6">
    <name type="scientific">Bursaphelenchus xylophilus</name>
    <name type="common">Pinewood nematode worm</name>
    <name type="synonym">Aphelenchoides xylophilus</name>
    <dbReference type="NCBI Taxonomy" id="6326"/>
    <lineage>
        <taxon>Eukaryota</taxon>
        <taxon>Metazoa</taxon>
        <taxon>Ecdysozoa</taxon>
        <taxon>Nematoda</taxon>
        <taxon>Chromadorea</taxon>
        <taxon>Rhabditida</taxon>
        <taxon>Tylenchina</taxon>
        <taxon>Tylenchomorpha</taxon>
        <taxon>Aphelenchoidea</taxon>
        <taxon>Aphelenchoididae</taxon>
        <taxon>Bursaphelenchus</taxon>
    </lineage>
</organism>
<dbReference type="WBParaSite" id="BXY_0387500.1">
    <property type="protein sequence ID" value="BXY_0387500.1"/>
    <property type="gene ID" value="BXY_0387500"/>
</dbReference>
<dbReference type="PANTHER" id="PTHR31176:SF1">
    <property type="entry name" value="MFS DOMAIN-CONTAINING PROTEIN-RELATED"/>
    <property type="match status" value="1"/>
</dbReference>
<protein>
    <submittedName>
        <fullName evidence="3">(pine wood nematode) hypothetical protein</fullName>
    </submittedName>
</protein>
<dbReference type="Proteomes" id="UP000659654">
    <property type="component" value="Unassembled WGS sequence"/>
</dbReference>
<feature type="transmembrane region" description="Helical" evidence="2">
    <location>
        <begin position="218"/>
        <end position="237"/>
    </location>
</feature>
<gene>
    <name evidence="3" type="ORF">BXYJ_LOCUS11569</name>
</gene>
<reference evidence="6" key="1">
    <citation type="submission" date="2016-11" db="UniProtKB">
        <authorList>
            <consortium name="WormBaseParasite"/>
        </authorList>
    </citation>
    <scope>IDENTIFICATION</scope>
</reference>
<evidence type="ECO:0000313" key="6">
    <source>
        <dbReference type="WBParaSite" id="BXY_0387500.1"/>
    </source>
</evidence>
<evidence type="ECO:0000313" key="5">
    <source>
        <dbReference type="Proteomes" id="UP000659654"/>
    </source>
</evidence>
<dbReference type="OrthoDB" id="5857177at2759"/>
<dbReference type="EMBL" id="CAJFCV020000005">
    <property type="protein sequence ID" value="CAG9122668.1"/>
    <property type="molecule type" value="Genomic_DNA"/>
</dbReference>
<dbReference type="PANTHER" id="PTHR31176">
    <property type="entry name" value="MFS DOMAIN-CONTAINING PROTEIN-RELATED"/>
    <property type="match status" value="1"/>
</dbReference>
<keyword evidence="2" id="KW-0472">Membrane</keyword>
<keyword evidence="5" id="KW-1185">Reference proteome</keyword>
<reference evidence="3" key="2">
    <citation type="submission" date="2020-09" db="EMBL/GenBank/DDBJ databases">
        <authorList>
            <person name="Kikuchi T."/>
        </authorList>
    </citation>
    <scope>NUCLEOTIDE SEQUENCE</scope>
    <source>
        <strain evidence="3">Ka4C1</strain>
    </source>
</reference>
<feature type="transmembrane region" description="Helical" evidence="2">
    <location>
        <begin position="162"/>
        <end position="179"/>
    </location>
</feature>
<evidence type="ECO:0000256" key="1">
    <source>
        <dbReference type="SAM" id="Coils"/>
    </source>
</evidence>
<dbReference type="Proteomes" id="UP000582659">
    <property type="component" value="Unassembled WGS sequence"/>
</dbReference>
<dbReference type="Pfam" id="PF05884">
    <property type="entry name" value="ZYG-11_interact"/>
    <property type="match status" value="1"/>
</dbReference>
<feature type="transmembrane region" description="Helical" evidence="2">
    <location>
        <begin position="98"/>
        <end position="125"/>
    </location>
</feature>
<evidence type="ECO:0000313" key="3">
    <source>
        <dbReference type="EMBL" id="CAD5231473.1"/>
    </source>
</evidence>
<proteinExistence type="predicted"/>
<keyword evidence="2" id="KW-1133">Transmembrane helix</keyword>
<feature type="transmembrane region" description="Helical" evidence="2">
    <location>
        <begin position="137"/>
        <end position="156"/>
    </location>
</feature>
<keyword evidence="2" id="KW-0812">Transmembrane</keyword>
<accession>A0A1I7RT21</accession>
<dbReference type="eggNOG" id="ENOG502SFCY">
    <property type="taxonomic scope" value="Eukaryota"/>
</dbReference>
<feature type="transmembrane region" description="Helical" evidence="2">
    <location>
        <begin position="249"/>
        <end position="269"/>
    </location>
</feature>
<dbReference type="InterPro" id="IPR008574">
    <property type="entry name" value="Nematodes_ZYG-11_interact"/>
</dbReference>
<feature type="transmembrane region" description="Helical" evidence="2">
    <location>
        <begin position="191"/>
        <end position="212"/>
    </location>
</feature>
<keyword evidence="1" id="KW-0175">Coiled coil</keyword>
<feature type="coiled-coil region" evidence="1">
    <location>
        <begin position="25"/>
        <end position="52"/>
    </location>
</feature>
<dbReference type="EMBL" id="CAJFDI010000005">
    <property type="protein sequence ID" value="CAD5231473.1"/>
    <property type="molecule type" value="Genomic_DNA"/>
</dbReference>
<dbReference type="AlphaFoldDB" id="A0A1I7RT21"/>